<reference evidence="15 19" key="6">
    <citation type="submission" date="2013-06" db="EMBL/GenBank/DDBJ databases">
        <authorList>
            <person name="Zou Z."/>
            <person name="Hu Y."/>
        </authorList>
    </citation>
    <scope>NUCLEOTIDE SEQUENCE [LARGE SCALE GENOMIC DNA]</scope>
    <source>
        <strain evidence="15">C-KCE</strain>
    </source>
</reference>
<proteinExistence type="inferred from homology"/>
<dbReference type="Pfam" id="PF01771">
    <property type="entry name" value="Viral_alk_exo"/>
    <property type="match status" value="1"/>
</dbReference>
<evidence type="ECO:0000313" key="16">
    <source>
        <dbReference type="EMBL" id="AJG04919.1"/>
    </source>
</evidence>
<keyword evidence="21" id="KW-1185">Reference proteome</keyword>
<evidence type="ECO:0000313" key="14">
    <source>
        <dbReference type="EMBL" id="AGS78710.1"/>
    </source>
</evidence>
<evidence type="ECO:0000313" key="13">
    <source>
        <dbReference type="EMBL" id="AGI78538.1"/>
    </source>
</evidence>
<evidence type="ECO:0000313" key="17">
    <source>
        <dbReference type="Proteomes" id="UP000098628"/>
    </source>
</evidence>
<dbReference type="Proteomes" id="UP000168285">
    <property type="component" value="Segment"/>
</dbReference>
<evidence type="ECO:0000313" key="19">
    <source>
        <dbReference type="Proteomes" id="UP000114267"/>
    </source>
</evidence>
<dbReference type="GO" id="GO:0003677">
    <property type="term" value="F:DNA binding"/>
    <property type="evidence" value="ECO:0007669"/>
    <property type="project" value="InterPro"/>
</dbReference>
<dbReference type="PRINTS" id="PR00924">
    <property type="entry name" value="ALKEXNUCLASE"/>
</dbReference>
<dbReference type="EMBL" id="KC480261">
    <property type="protein sequence ID" value="AGI78538.1"/>
    <property type="molecule type" value="Genomic_DNA"/>
</dbReference>
<keyword evidence="3" id="KW-0540">Nuclease</keyword>
<dbReference type="InterPro" id="IPR001616">
    <property type="entry name" value="Herpes_alk_exo"/>
</dbReference>
<evidence type="ECO:0000313" key="21">
    <source>
        <dbReference type="Proteomes" id="UP000168285"/>
    </source>
</evidence>
<dbReference type="EMBL" id="KJ549663">
    <property type="protein sequence ID" value="AJG04919.1"/>
    <property type="molecule type" value="Genomic_DNA"/>
</dbReference>
<reference evidence="16" key="9">
    <citation type="journal article" date="2015" name="Arch. Virol.">
        <title>Biological properties of a duck enteritis virus attenuated via serial passaging in chick embryo fibroblasts.</title>
        <authorList>
            <person name="Yang C."/>
            <person name="Li J."/>
            <person name="Li Q."/>
            <person name="Li L."/>
            <person name="Sun M."/>
            <person name="Li H."/>
            <person name="Xia Y."/>
            <person name="Yang H."/>
            <person name="Yu K."/>
        </authorList>
    </citation>
    <scope>NUCLEOTIDE SEQUENCE</scope>
    <source>
        <strain evidence="16">CV p80</strain>
    </source>
</reference>
<dbReference type="EMBL" id="JQ673560">
    <property type="protein sequence ID" value="AGA17842.1"/>
    <property type="molecule type" value="Genomic_DNA"/>
</dbReference>
<dbReference type="InterPro" id="IPR011604">
    <property type="entry name" value="PDDEXK-like_dom_sf"/>
</dbReference>
<dbReference type="EMBL" id="KF487736">
    <property type="protein sequence ID" value="AGS78710.1"/>
    <property type="molecule type" value="Genomic_DNA"/>
</dbReference>
<dbReference type="KEGG" id="vg:80532509"/>
<keyword evidence="5" id="KW-0378">Hydrolase</keyword>
<reference evidence="17" key="8">
    <citation type="submission" date="2014-03" db="EMBL/GenBank/DDBJ databases">
        <title>Protective efficacy and genomic characteristics of a duck enteritis virus attenuated by serial passage in chick embryo fibroblast.</title>
        <authorList>
            <person name="Yang C."/>
            <person name="Li Q."/>
            <person name="Li J."/>
            <person name="Liu D."/>
            <person name="Li L."/>
            <person name="Li H."/>
            <person name="Xia Y."/>
            <person name="Yang H."/>
            <person name="Yu K."/>
        </authorList>
    </citation>
    <scope>NUCLEOTIDE SEQUENCE [LARGE SCALE GENOMIC DNA]</scope>
</reference>
<evidence type="ECO:0000313" key="22">
    <source>
        <dbReference type="Proteomes" id="UP000180937"/>
    </source>
</evidence>
<keyword evidence="2" id="KW-0945">Host-virus interaction</keyword>
<dbReference type="GeneID" id="80532509"/>
<dbReference type="Proteomes" id="UP000098628">
    <property type="component" value="Genome"/>
</dbReference>
<keyword evidence="6" id="KW-0269">Exonuclease</keyword>
<dbReference type="SUPFAM" id="SSF52980">
    <property type="entry name" value="Restriction endonuclease-like"/>
    <property type="match status" value="1"/>
</dbReference>
<dbReference type="Gene3D" id="3.90.320.10">
    <property type="match status" value="1"/>
</dbReference>
<keyword evidence="1" id="KW-1048">Host nucleus</keyword>
<dbReference type="HAMAP" id="MF_04009">
    <property type="entry name" value="HSV_AN"/>
    <property type="match status" value="1"/>
</dbReference>
<reference evidence="13" key="5">
    <citation type="submission" date="2013-01" db="EMBL/GenBank/DDBJ databases">
        <title>Analysis of sequences of LORF11, UL47, UL41, UL12, UL2 and US10 of a virulent duck enteritis virus LH2011 isolated in China.</title>
        <authorList>
            <person name="Wang J."/>
            <person name="Zhang C."/>
            <person name="Xu M."/>
            <person name="Hou J."/>
        </authorList>
    </citation>
    <scope>NUCLEOTIDE SEQUENCE</scope>
    <source>
        <strain evidence="13">LH2011</strain>
    </source>
</reference>
<evidence type="ECO:0000313" key="20">
    <source>
        <dbReference type="Proteomes" id="UP000135812"/>
    </source>
</evidence>
<evidence type="ECO:0000256" key="5">
    <source>
        <dbReference type="ARBA" id="ARBA00022801"/>
    </source>
</evidence>
<evidence type="ECO:0000256" key="1">
    <source>
        <dbReference type="ARBA" id="ARBA00022562"/>
    </source>
</evidence>
<evidence type="ECO:0000313" key="15">
    <source>
        <dbReference type="EMBL" id="AGW24842.1"/>
    </source>
</evidence>
<reference evidence="12 22" key="7">
    <citation type="journal article" date="2014" name="Virus Genes">
        <title>Comparative genomic sequence analysis between a standard challenge strain and a vaccine strain of duck enteritis virus in China.</title>
        <authorList>
            <person name="Yang C."/>
            <person name="Li Q."/>
            <person name="Li J."/>
            <person name="Zhang G."/>
            <person name="Li H."/>
            <person name="Xia Y."/>
            <person name="Yang H."/>
            <person name="Yu K."/>
        </authorList>
    </citation>
    <scope>NUCLEOTIDE SEQUENCE [LARGE SCALE GENOMIC DNA]</scope>
    <source>
        <strain evidence="12">CV</strain>
    </source>
</reference>
<dbReference type="EMBL" id="JF999965">
    <property type="protein sequence ID" value="AEN80113.1"/>
    <property type="molecule type" value="Genomic_DNA"/>
</dbReference>
<evidence type="ECO:0000313" key="9">
    <source>
        <dbReference type="EMBL" id="ABY73921.1"/>
    </source>
</evidence>
<feature type="region of interest" description="Disordered" evidence="8">
    <location>
        <begin position="1"/>
        <end position="30"/>
    </location>
</feature>
<dbReference type="GO" id="GO:0004519">
    <property type="term" value="F:endonuclease activity"/>
    <property type="evidence" value="ECO:0007669"/>
    <property type="project" value="UniProtKB-KW"/>
</dbReference>
<dbReference type="GO" id="GO:0004527">
    <property type="term" value="F:exonuclease activity"/>
    <property type="evidence" value="ECO:0007669"/>
    <property type="project" value="UniProtKB-KW"/>
</dbReference>
<protein>
    <submittedName>
        <fullName evidence="9">Deoxyribonuclease</fullName>
    </submittedName>
    <submittedName>
        <fullName evidence="10">UL12</fullName>
    </submittedName>
</protein>
<evidence type="ECO:0000313" key="12">
    <source>
        <dbReference type="EMBL" id="AGA17842.1"/>
    </source>
</evidence>
<evidence type="ECO:0000313" key="18">
    <source>
        <dbReference type="Proteomes" id="UP000112239"/>
    </source>
</evidence>
<evidence type="ECO:0000313" key="10">
    <source>
        <dbReference type="EMBL" id="AEN80113.1"/>
    </source>
</evidence>
<reference evidence="14 18" key="4">
    <citation type="journal article" date="2013" name="Genome Announc.">
        <title>Complete genome sequence of an attenuated duck enteritis virus obtained by in vitro serial passage.</title>
        <authorList>
            <person name="Yang C."/>
            <person name="Li J."/>
            <person name="Li Q."/>
            <person name="Li H."/>
            <person name="Xia Y."/>
            <person name="Guo X."/>
            <person name="Yu K."/>
            <person name="Yang H."/>
        </authorList>
    </citation>
    <scope>NUCLEOTIDE SEQUENCE [LARGE SCALE GENOMIC DNA]</scope>
    <source>
        <strain evidence="14">K</strain>
    </source>
</reference>
<dbReference type="Proteomes" id="UP000112239">
    <property type="component" value="Segment"/>
</dbReference>
<evidence type="ECO:0000256" key="4">
    <source>
        <dbReference type="ARBA" id="ARBA00022759"/>
    </source>
</evidence>
<gene>
    <name evidence="9" type="primary">UL12</name>
    <name evidence="12" type="synonym">DEVCV52</name>
    <name evidence="14" type="synonym">ORF50</name>
    <name evidence="16" type="synonym">ORF52</name>
</gene>
<evidence type="ECO:0000256" key="6">
    <source>
        <dbReference type="ARBA" id="ARBA00022839"/>
    </source>
</evidence>
<evidence type="ECO:0000256" key="3">
    <source>
        <dbReference type="ARBA" id="ARBA00022722"/>
    </source>
</evidence>
<reference evidence="10 21" key="2">
    <citation type="journal article" date="2011" name="Virus Res.">
        <title>Complete genome sequence of virulent duck enteritis virus (DEV) strain 2085 and comparison with genome sequences of virulent and attenuated DEV strains.</title>
        <authorList>
            <person name="Wang J."/>
            <person name="Hoper D."/>
            <person name="Beer M."/>
            <person name="Osterrieder N."/>
        </authorList>
    </citation>
    <scope>NUCLEOTIDE SEQUENCE [LARGE SCALE GENOMIC DNA]</scope>
    <source>
        <strain evidence="10">2085</strain>
    </source>
</reference>
<evidence type="ECO:0000313" key="11">
    <source>
        <dbReference type="EMBL" id="AFC61871.1"/>
    </source>
</evidence>
<reference evidence="9" key="1">
    <citation type="submission" date="2007-10" db="EMBL/GenBank/DDBJ databases">
        <title>Discovery and functional identification of novel Duck enteritis virus UL12 gene.</title>
        <authorList>
            <person name="Cheng A.C."/>
            <person name="Wang M.S."/>
            <person name="Zhu D.K."/>
            <person name="Guo Y.F."/>
            <person name="Jia R.Y."/>
            <person name="Luo Q.H."/>
        </authorList>
    </citation>
    <scope>NUCLEOTIDE SEQUENCE</scope>
    <source>
        <strain evidence="9">CHv</strain>
    </source>
</reference>
<dbReference type="InterPro" id="IPR034720">
    <property type="entry name" value="Viral_alk_exo"/>
</dbReference>
<dbReference type="Proteomes" id="UP000114267">
    <property type="component" value="Segment"/>
</dbReference>
<dbReference type="EMBL" id="JQ647509">
    <property type="protein sequence ID" value="AFC61871.1"/>
    <property type="molecule type" value="Genomic_DNA"/>
</dbReference>
<name>E6Y389_9ALPH</name>
<reference evidence="11 20" key="3">
    <citation type="journal article" date="2012" name="J. Virol.">
        <title>Complete genomic sequence of chinese virulent duck enteritis virus.</title>
        <authorList>
            <person name="Wu Y."/>
            <person name="Cheng A."/>
            <person name="Wang M."/>
            <person name="Yang Q."/>
            <person name="Zhu D."/>
            <person name="Jia R."/>
            <person name="Chen S."/>
            <person name="Zhou Y."/>
            <person name="Wang X."/>
            <person name="Chen X."/>
        </authorList>
    </citation>
    <scope>NUCLEOTIDE SEQUENCE [LARGE SCALE GENOMIC DNA]</scope>
    <source>
        <strain evidence="11">CHv</strain>
    </source>
</reference>
<evidence type="ECO:0000256" key="8">
    <source>
        <dbReference type="SAM" id="MobiDB-lite"/>
    </source>
</evidence>
<organism evidence="9">
    <name type="scientific">anatid alphaherpesvirus 1</name>
    <dbReference type="NCBI Taxonomy" id="104388"/>
    <lineage>
        <taxon>Viruses</taxon>
        <taxon>Duplodnaviria</taxon>
        <taxon>Heunggongvirae</taxon>
        <taxon>Peploviricota</taxon>
        <taxon>Herviviricetes</taxon>
        <taxon>Herpesvirales</taxon>
        <taxon>Orthoherpesviridae</taxon>
        <taxon>Alphaherpesvirinae</taxon>
        <taxon>Mardivirus</taxon>
        <taxon>Mardivirus anatidalpha1</taxon>
    </lineage>
</organism>
<keyword evidence="4" id="KW-0255">Endonuclease</keyword>
<dbReference type="InterPro" id="IPR011335">
    <property type="entry name" value="Restrct_endonuc-II-like"/>
</dbReference>
<accession>E6Y389</accession>
<evidence type="ECO:0000256" key="7">
    <source>
        <dbReference type="ARBA" id="ARBA00023200"/>
    </source>
</evidence>
<dbReference type="EMBL" id="KF263690">
    <property type="protein sequence ID" value="AGW24842.1"/>
    <property type="molecule type" value="Genomic_DNA"/>
</dbReference>
<dbReference type="RefSeq" id="YP_010795365.1">
    <property type="nucleotide sequence ID" value="NC_075687.1"/>
</dbReference>
<keyword evidence="7" id="KW-1035">Host cytoplasm</keyword>
<dbReference type="Proteomes" id="UP000180937">
    <property type="component" value="Segment"/>
</dbReference>
<dbReference type="Proteomes" id="UP000135812">
    <property type="component" value="Genome"/>
</dbReference>
<sequence length="562" mass="63674">MSGDIDGSSSPVHHCKRRRNTSWNSSPENIGNADETYGNCDYTTLGESNEHTSNNELCSIEHDWGYVGRFGPLPDSLPQCIHELNFHDYLESELKRSDLALDVPPLYHRLAFFRDLILKLEEIGLVFGAAPKLFGGAQVCRKPAEVLMNAITKDRAMNIALTFEAETRNQANCDLWKILRRCMMTASSMKWNKYGPYYEPEWQLEDTKMQEMLSVRSILFGNTNEPLVRAMIMAYRLGPSIPKTPDGLDPSHDGVFVFDDEKSPEPYTCGLLLDHRTGMMGASMDMLICDRDSSGKLAPHHTEKTLEIYEIKCRAKYIFCATDITNKTARMYNALMKDRSFKAFKRFINSISKPCIEYFDPKRLPSAAEALVTCDESWKRRDDTAKRERCFHIDRHHLLLNKAGRSSVLLFSEPNLDTRTVCQAPWADGSLILETPVFANPKHSNFKQIFVQHYVLSGYFPEHKIQPFLVTFFGRVRKPEEVGIRFELSGTLGVLPYAGFDLSISPEQAIPVALIFTPVEVDTALFEVIEKAGLRAFDTTATQLWDKLNPTGAVDGAAEETY</sequence>
<evidence type="ECO:0000256" key="2">
    <source>
        <dbReference type="ARBA" id="ARBA00022581"/>
    </source>
</evidence>
<dbReference type="EMBL" id="EU195099">
    <property type="protein sequence ID" value="ABY73921.1"/>
    <property type="molecule type" value="Genomic_DNA"/>
</dbReference>